<accession>A0ABR9QZK9</accession>
<feature type="domain" description="SipL SPOCS" evidence="1">
    <location>
        <begin position="189"/>
        <end position="258"/>
    </location>
</feature>
<proteinExistence type="predicted"/>
<dbReference type="Pfam" id="PF12673">
    <property type="entry name" value="SipL"/>
    <property type="match status" value="1"/>
</dbReference>
<protein>
    <submittedName>
        <fullName evidence="2">DUF3794 domain-containing protein</fullName>
    </submittedName>
</protein>
<sequence length="513" mass="55631">MELKVFKDTIAAYGGRWETRLELPVETEILVPDYLPAVFKIVKCLIEPVLMQNHTAAAKWQGEGYLRCTVYYQSDEAGTQLYRIEQKFPFEKSVDLPEGRYETGPAGVWGELEYCNCRAISEHRIDLRGAYALGVTVQAVEELELLTSLADCGIEQRTRVLAGKLCAAAEEKTFTAESTIALPGADEVILDISGVFAPDTCTVQTGQVSCQGMLRVQACYRPAGSEEITGRQKEIPIRQTMEVPGAAEGDECVFWGEVLGCTLAADDTGDPVLTVTWKLHAELWRAVQYTAVADAYSTVCRTETQGAVCRLLEDACSLRQTILAEAGDDLPDPDLEVKGCFVTLGALLPAPGEQEGTVCFGGKGTAHVLCADARGELTCYDKAFTWQLPQSFAGTAADYCLHAHAAVGKVTSGKTGDRLRVEIEIAVDGQLLKVSAVPVVGDVTLGEEFPDKNDGPALYLYYASEGERVFDIAKRYHARAKDLAAANHLEPEPGTPVQEMTTARTCLLIPAAL</sequence>
<name>A0ABR9QZK9_9FIRM</name>
<keyword evidence="3" id="KW-1185">Reference proteome</keyword>
<evidence type="ECO:0000313" key="3">
    <source>
        <dbReference type="Proteomes" id="UP000768567"/>
    </source>
</evidence>
<dbReference type="Proteomes" id="UP000768567">
    <property type="component" value="Unassembled WGS sequence"/>
</dbReference>
<dbReference type="RefSeq" id="WP_193499661.1">
    <property type="nucleotide sequence ID" value="NZ_JADCKC010000001.1"/>
</dbReference>
<dbReference type="InterPro" id="IPR024300">
    <property type="entry name" value="SipL_SPOCS_dom"/>
</dbReference>
<gene>
    <name evidence="2" type="ORF">INF35_00650</name>
</gene>
<comment type="caution">
    <text evidence="2">The sequence shown here is derived from an EMBL/GenBank/DDBJ whole genome shotgun (WGS) entry which is preliminary data.</text>
</comment>
<reference evidence="2 3" key="1">
    <citation type="submission" date="2020-10" db="EMBL/GenBank/DDBJ databases">
        <title>ChiBAC.</title>
        <authorList>
            <person name="Zenner C."/>
            <person name="Hitch T.C.A."/>
            <person name="Clavel T."/>
        </authorList>
    </citation>
    <scope>NUCLEOTIDE SEQUENCE [LARGE SCALE GENOMIC DNA]</scope>
    <source>
        <strain evidence="2 3">DSM 109015</strain>
    </source>
</reference>
<evidence type="ECO:0000259" key="1">
    <source>
        <dbReference type="Pfam" id="PF12673"/>
    </source>
</evidence>
<organism evidence="2 3">
    <name type="scientific">Gemmiger gallinarum</name>
    <dbReference type="NCBI Taxonomy" id="2779354"/>
    <lineage>
        <taxon>Bacteria</taxon>
        <taxon>Bacillati</taxon>
        <taxon>Bacillota</taxon>
        <taxon>Clostridia</taxon>
        <taxon>Eubacteriales</taxon>
        <taxon>Gemmiger</taxon>
    </lineage>
</organism>
<dbReference type="EMBL" id="JADCKC010000001">
    <property type="protein sequence ID" value="MBE5036316.1"/>
    <property type="molecule type" value="Genomic_DNA"/>
</dbReference>
<evidence type="ECO:0000313" key="2">
    <source>
        <dbReference type="EMBL" id="MBE5036316.1"/>
    </source>
</evidence>